<dbReference type="InterPro" id="IPR002878">
    <property type="entry name" value="ChsH2_C"/>
</dbReference>
<dbReference type="SUPFAM" id="SSF50249">
    <property type="entry name" value="Nucleic acid-binding proteins"/>
    <property type="match status" value="1"/>
</dbReference>
<dbReference type="EMBL" id="CP000786">
    <property type="protein sequence ID" value="ABZ99459.1"/>
    <property type="molecule type" value="Genomic_DNA"/>
</dbReference>
<dbReference type="PANTHER" id="PTHR34075">
    <property type="entry name" value="BLR3430 PROTEIN"/>
    <property type="match status" value="1"/>
</dbReference>
<name>B0SRG7_LEPBP</name>
<evidence type="ECO:0000313" key="2">
    <source>
        <dbReference type="EMBL" id="ABZ99459.1"/>
    </source>
</evidence>
<evidence type="ECO:0000313" key="3">
    <source>
        <dbReference type="Proteomes" id="UP000001847"/>
    </source>
</evidence>
<feature type="domain" description="ChsH2 C-terminal OB-fold" evidence="1">
    <location>
        <begin position="46"/>
        <end position="105"/>
    </location>
</feature>
<protein>
    <recommendedName>
        <fullName evidence="1">ChsH2 C-terminal OB-fold domain-containing protein</fullName>
    </recommendedName>
</protein>
<dbReference type="HOGENOM" id="CLU_2105925_0_0_12"/>
<dbReference type="PANTHER" id="PTHR34075:SF5">
    <property type="entry name" value="BLR3430 PROTEIN"/>
    <property type="match status" value="1"/>
</dbReference>
<dbReference type="Pfam" id="PF01796">
    <property type="entry name" value="OB_ChsH2_C"/>
    <property type="match status" value="1"/>
</dbReference>
<proteinExistence type="predicted"/>
<keyword evidence="3" id="KW-1185">Reference proteome</keyword>
<dbReference type="InterPro" id="IPR052513">
    <property type="entry name" value="Thioester_dehydratase-like"/>
</dbReference>
<sequence>MVNTSNGTMTPTVTLTGIVCHKCQCKVAEVLDGCPSCGSESIETIELKQNGTIVSFTVVHVGFGHMASRAPYLLAIVQTEENVKLTTIIDGVTDFGSVKIGDTVRFKESDETIGPVFQY</sequence>
<dbReference type="Proteomes" id="UP000001847">
    <property type="component" value="Chromosome I"/>
</dbReference>
<dbReference type="KEGG" id="lbi:LEPBI_I3395"/>
<organism evidence="2 3">
    <name type="scientific">Leptospira biflexa serovar Patoc (strain Patoc 1 / ATCC 23582 / Paris)</name>
    <dbReference type="NCBI Taxonomy" id="456481"/>
    <lineage>
        <taxon>Bacteria</taxon>
        <taxon>Pseudomonadati</taxon>
        <taxon>Spirochaetota</taxon>
        <taxon>Spirochaetia</taxon>
        <taxon>Leptospirales</taxon>
        <taxon>Leptospiraceae</taxon>
        <taxon>Leptospira</taxon>
    </lineage>
</organism>
<dbReference type="InterPro" id="IPR012340">
    <property type="entry name" value="NA-bd_OB-fold"/>
</dbReference>
<accession>B0SRG7</accession>
<dbReference type="STRING" id="456481.LEPBI_I3395"/>
<reference evidence="2 3" key="1">
    <citation type="journal article" date="2008" name="PLoS ONE">
        <title>Genome sequence of the saprophyte Leptospira biflexa provides insights into the evolution of Leptospira and the pathogenesis of leptospirosis.</title>
        <authorList>
            <person name="Picardeau M."/>
            <person name="Bulach D.M."/>
            <person name="Bouchier C."/>
            <person name="Zuerner R.L."/>
            <person name="Zidane N."/>
            <person name="Wilson P.J."/>
            <person name="Creno S."/>
            <person name="Kuczek E.S."/>
            <person name="Bommezzadri S."/>
            <person name="Davis J.C."/>
            <person name="McGrath A."/>
            <person name="Johnson M.J."/>
            <person name="Boursaux-Eude C."/>
            <person name="Seemann T."/>
            <person name="Rouy Z."/>
            <person name="Coppel R.L."/>
            <person name="Rood J.I."/>
            <person name="Lajus A."/>
            <person name="Davies J.K."/>
            <person name="Medigue C."/>
            <person name="Adler B."/>
        </authorList>
    </citation>
    <scope>NUCLEOTIDE SEQUENCE [LARGE SCALE GENOMIC DNA]</scope>
    <source>
        <strain evidence="3">Patoc 1 / ATCC 23582 / Paris</strain>
    </source>
</reference>
<dbReference type="AlphaFoldDB" id="B0SRG7"/>
<evidence type="ECO:0000259" key="1">
    <source>
        <dbReference type="Pfam" id="PF01796"/>
    </source>
</evidence>
<gene>
    <name evidence="2" type="ordered locus">LEPBI_I3395</name>
</gene>